<evidence type="ECO:0000313" key="2">
    <source>
        <dbReference type="Proteomes" id="UP000249789"/>
    </source>
</evidence>
<name>A0A8G1RRG0_9EURO</name>
<accession>A0A8G1RRG0</accession>
<organism evidence="1 2">
    <name type="scientific">Aspergillus fijiensis CBS 313.89</name>
    <dbReference type="NCBI Taxonomy" id="1448319"/>
    <lineage>
        <taxon>Eukaryota</taxon>
        <taxon>Fungi</taxon>
        <taxon>Dikarya</taxon>
        <taxon>Ascomycota</taxon>
        <taxon>Pezizomycotina</taxon>
        <taxon>Eurotiomycetes</taxon>
        <taxon>Eurotiomycetidae</taxon>
        <taxon>Eurotiales</taxon>
        <taxon>Aspergillaceae</taxon>
        <taxon>Aspergillus</taxon>
    </lineage>
</organism>
<reference evidence="1 2" key="1">
    <citation type="submission" date="2018-02" db="EMBL/GenBank/DDBJ databases">
        <title>The genomes of Aspergillus section Nigri reveals drivers in fungal speciation.</title>
        <authorList>
            <consortium name="DOE Joint Genome Institute"/>
            <person name="Vesth T.C."/>
            <person name="Nybo J."/>
            <person name="Theobald S."/>
            <person name="Brandl J."/>
            <person name="Frisvad J.C."/>
            <person name="Nielsen K.F."/>
            <person name="Lyhne E.K."/>
            <person name="Kogle M.E."/>
            <person name="Kuo A."/>
            <person name="Riley R."/>
            <person name="Clum A."/>
            <person name="Nolan M."/>
            <person name="Lipzen A."/>
            <person name="Salamov A."/>
            <person name="Henrissat B."/>
            <person name="Wiebenga A."/>
            <person name="De vries R.P."/>
            <person name="Grigoriev I.V."/>
            <person name="Mortensen U.H."/>
            <person name="Andersen M.R."/>
            <person name="Baker S.E."/>
        </authorList>
    </citation>
    <scope>NUCLEOTIDE SEQUENCE [LARGE SCALE GENOMIC DNA]</scope>
    <source>
        <strain evidence="1 2">CBS 313.89</strain>
    </source>
</reference>
<dbReference type="Proteomes" id="UP000249789">
    <property type="component" value="Unassembled WGS sequence"/>
</dbReference>
<dbReference type="AlphaFoldDB" id="A0A8G1RRG0"/>
<gene>
    <name evidence="1" type="ORF">BO72DRAFT_448302</name>
</gene>
<dbReference type="RefSeq" id="XP_040800953.1">
    <property type="nucleotide sequence ID" value="XM_040944762.1"/>
</dbReference>
<sequence>MNRKAAQKLRRWQHEWQSRNVNTLVLDYVEAETKLRFNIQREARVQVEHEALFISSTKNTDNDKRATASTVSRVEALQKELRSLSEGI</sequence>
<evidence type="ECO:0000313" key="1">
    <source>
        <dbReference type="EMBL" id="RAK76943.1"/>
    </source>
</evidence>
<dbReference type="VEuPathDB" id="FungiDB:BO72DRAFT_448302"/>
<dbReference type="EMBL" id="KZ824645">
    <property type="protein sequence ID" value="RAK76943.1"/>
    <property type="molecule type" value="Genomic_DNA"/>
</dbReference>
<protein>
    <submittedName>
        <fullName evidence="1">Uncharacterized protein</fullName>
    </submittedName>
</protein>
<keyword evidence="2" id="KW-1185">Reference proteome</keyword>
<proteinExistence type="predicted"/>
<dbReference type="GeneID" id="63862095"/>